<evidence type="ECO:0000313" key="6">
    <source>
        <dbReference type="Proteomes" id="UP000295096"/>
    </source>
</evidence>
<dbReference type="InterPro" id="IPR036390">
    <property type="entry name" value="WH_DNA-bd_sf"/>
</dbReference>
<dbReference type="InterPro" id="IPR036388">
    <property type="entry name" value="WH-like_DNA-bd_sf"/>
</dbReference>
<dbReference type="PRINTS" id="PR00033">
    <property type="entry name" value="HTHASNC"/>
</dbReference>
<dbReference type="InterPro" id="IPR008920">
    <property type="entry name" value="TF_FadR/GntR_C"/>
</dbReference>
<gene>
    <name evidence="5" type="ORF">E2C06_08590</name>
</gene>
<dbReference type="Pfam" id="PF07729">
    <property type="entry name" value="FCD"/>
    <property type="match status" value="1"/>
</dbReference>
<keyword evidence="1" id="KW-0805">Transcription regulation</keyword>
<dbReference type="PROSITE" id="PS50949">
    <property type="entry name" value="HTH_GNTR"/>
    <property type="match status" value="1"/>
</dbReference>
<proteinExistence type="predicted"/>
<dbReference type="SMART" id="SM00895">
    <property type="entry name" value="FCD"/>
    <property type="match status" value="1"/>
</dbReference>
<keyword evidence="6" id="KW-1185">Reference proteome</keyword>
<keyword evidence="2" id="KW-0238">DNA-binding</keyword>
<dbReference type="Proteomes" id="UP000295096">
    <property type="component" value="Unassembled WGS sequence"/>
</dbReference>
<keyword evidence="3" id="KW-0804">Transcription</keyword>
<feature type="domain" description="HTH gntR-type" evidence="4">
    <location>
        <begin position="34"/>
        <end position="101"/>
    </location>
</feature>
<name>A0A4R5QJZ8_9PROT</name>
<dbReference type="OrthoDB" id="9812290at2"/>
<sequence>MSVAVRDHRARAGATVAVISSGTDQRRLVPVQPRTMVEQAAEAIVAGAARGIFLPDDRLVEAEIARDLGISRVPVREALRLLESQGIVVSTPYKGMRLMQVSNRGVAALMRVRLALETLAVREALAQPGGPERFDRLRRAADAFADATRSSDPALHVLAEQEFHAELCRSAGNPPLLALWQSLARQLAVVWGLALQLRDSASQSEEHYTLLEALECGDGTGALALLVAHIEQHGELDFETLVAERRNQPAG</sequence>
<dbReference type="AlphaFoldDB" id="A0A4R5QJZ8"/>
<dbReference type="EMBL" id="SMSJ01000007">
    <property type="protein sequence ID" value="TDH63041.1"/>
    <property type="molecule type" value="Genomic_DNA"/>
</dbReference>
<dbReference type="InterPro" id="IPR000485">
    <property type="entry name" value="AsnC-type_HTH_dom"/>
</dbReference>
<comment type="caution">
    <text evidence="5">The sequence shown here is derived from an EMBL/GenBank/DDBJ whole genome shotgun (WGS) entry which is preliminary data.</text>
</comment>
<evidence type="ECO:0000256" key="1">
    <source>
        <dbReference type="ARBA" id="ARBA00023015"/>
    </source>
</evidence>
<reference evidence="5 6" key="1">
    <citation type="journal article" date="2016" name="J. Microbiol.">
        <title>Dankookia rubra gen. nov., sp. nov., an alphaproteobacterium isolated from sediment of a shallow stream.</title>
        <authorList>
            <person name="Kim W.H."/>
            <person name="Kim D.H."/>
            <person name="Kang K."/>
            <person name="Ahn T.Y."/>
        </authorList>
    </citation>
    <scope>NUCLEOTIDE SEQUENCE [LARGE SCALE GENOMIC DNA]</scope>
    <source>
        <strain evidence="5 6">JCM30602</strain>
    </source>
</reference>
<dbReference type="SUPFAM" id="SSF46785">
    <property type="entry name" value="Winged helix' DNA-binding domain"/>
    <property type="match status" value="1"/>
</dbReference>
<dbReference type="GO" id="GO:0043565">
    <property type="term" value="F:sequence-specific DNA binding"/>
    <property type="evidence" value="ECO:0007669"/>
    <property type="project" value="InterPro"/>
</dbReference>
<dbReference type="SMART" id="SM00345">
    <property type="entry name" value="HTH_GNTR"/>
    <property type="match status" value="1"/>
</dbReference>
<dbReference type="Gene3D" id="1.10.10.10">
    <property type="entry name" value="Winged helix-like DNA-binding domain superfamily/Winged helix DNA-binding domain"/>
    <property type="match status" value="1"/>
</dbReference>
<evidence type="ECO:0000259" key="4">
    <source>
        <dbReference type="PROSITE" id="PS50949"/>
    </source>
</evidence>
<evidence type="ECO:0000256" key="3">
    <source>
        <dbReference type="ARBA" id="ARBA00023163"/>
    </source>
</evidence>
<accession>A0A4R5QJZ8</accession>
<dbReference type="GO" id="GO:0003700">
    <property type="term" value="F:DNA-binding transcription factor activity"/>
    <property type="evidence" value="ECO:0007669"/>
    <property type="project" value="InterPro"/>
</dbReference>
<dbReference type="Pfam" id="PF00392">
    <property type="entry name" value="GntR"/>
    <property type="match status" value="1"/>
</dbReference>
<organism evidence="5 6">
    <name type="scientific">Dankookia rubra</name>
    <dbReference type="NCBI Taxonomy" id="1442381"/>
    <lineage>
        <taxon>Bacteria</taxon>
        <taxon>Pseudomonadati</taxon>
        <taxon>Pseudomonadota</taxon>
        <taxon>Alphaproteobacteria</taxon>
        <taxon>Acetobacterales</taxon>
        <taxon>Roseomonadaceae</taxon>
        <taxon>Dankookia</taxon>
    </lineage>
</organism>
<evidence type="ECO:0000313" key="5">
    <source>
        <dbReference type="EMBL" id="TDH63041.1"/>
    </source>
</evidence>
<dbReference type="PRINTS" id="PR00035">
    <property type="entry name" value="HTHGNTR"/>
</dbReference>
<evidence type="ECO:0000256" key="2">
    <source>
        <dbReference type="ARBA" id="ARBA00023125"/>
    </source>
</evidence>
<dbReference type="PANTHER" id="PTHR43537:SF5">
    <property type="entry name" value="UXU OPERON TRANSCRIPTIONAL REGULATOR"/>
    <property type="match status" value="1"/>
</dbReference>
<dbReference type="PANTHER" id="PTHR43537">
    <property type="entry name" value="TRANSCRIPTIONAL REGULATOR, GNTR FAMILY"/>
    <property type="match status" value="1"/>
</dbReference>
<dbReference type="InterPro" id="IPR000524">
    <property type="entry name" value="Tscrpt_reg_HTH_GntR"/>
</dbReference>
<dbReference type="Gene3D" id="1.20.120.530">
    <property type="entry name" value="GntR ligand-binding domain-like"/>
    <property type="match status" value="1"/>
</dbReference>
<dbReference type="InterPro" id="IPR011711">
    <property type="entry name" value="GntR_C"/>
</dbReference>
<protein>
    <submittedName>
        <fullName evidence="5">GntR family transcriptional regulator</fullName>
    </submittedName>
</protein>
<dbReference type="SUPFAM" id="SSF48008">
    <property type="entry name" value="GntR ligand-binding domain-like"/>
    <property type="match status" value="1"/>
</dbReference>